<evidence type="ECO:0000313" key="3">
    <source>
        <dbReference type="Proteomes" id="UP000663525"/>
    </source>
</evidence>
<sequence>MSLTVIATRNTVKRNQTYELPPAVGYTLGDRSRIAAVSRCLDASIAQSGCGGDPDQTRRPTSGGPAVGWNISSSAHTVHDLRARRHGSTSRRSERAHIAVQRRYERVQYAGEADPDTSERAIALVDTVVAERVWWSR</sequence>
<organism evidence="2 3">
    <name type="scientific">Halapricum desulfuricans</name>
    <dbReference type="NCBI Taxonomy" id="2841257"/>
    <lineage>
        <taxon>Archaea</taxon>
        <taxon>Methanobacteriati</taxon>
        <taxon>Methanobacteriota</taxon>
        <taxon>Stenosarchaea group</taxon>
        <taxon>Halobacteria</taxon>
        <taxon>Halobacteriales</taxon>
        <taxon>Haloarculaceae</taxon>
        <taxon>Halapricum</taxon>
    </lineage>
</organism>
<evidence type="ECO:0000313" key="2">
    <source>
        <dbReference type="EMBL" id="QSG06616.1"/>
    </source>
</evidence>
<dbReference type="Proteomes" id="UP000663525">
    <property type="component" value="Chromosome"/>
</dbReference>
<feature type="region of interest" description="Disordered" evidence="1">
    <location>
        <begin position="47"/>
        <end position="71"/>
    </location>
</feature>
<accession>A0A897N8A2</accession>
<feature type="region of interest" description="Disordered" evidence="1">
    <location>
        <begin position="78"/>
        <end position="97"/>
    </location>
</feature>
<reference evidence="2" key="1">
    <citation type="submission" date="2020-11" db="EMBL/GenBank/DDBJ databases">
        <title>Carbohydrate-dependent, anaerobic sulfur respiration: A novel catabolism in halophilic archaea.</title>
        <authorList>
            <person name="Sorokin D.Y."/>
            <person name="Messina E."/>
            <person name="Smedile F."/>
            <person name="La Cono V."/>
            <person name="Hallsworth J.E."/>
            <person name="Yakimov M.M."/>
        </authorList>
    </citation>
    <scope>NUCLEOTIDE SEQUENCE</scope>
    <source>
        <strain evidence="2">HSR12-1</strain>
    </source>
</reference>
<dbReference type="AlphaFoldDB" id="A0A897N8A2"/>
<dbReference type="EMBL" id="CP064787">
    <property type="protein sequence ID" value="QSG06616.1"/>
    <property type="molecule type" value="Genomic_DNA"/>
</dbReference>
<proteinExistence type="predicted"/>
<protein>
    <submittedName>
        <fullName evidence="2">Uncharacterized protein</fullName>
    </submittedName>
</protein>
<name>A0A897N8A2_9EURY</name>
<evidence type="ECO:0000256" key="1">
    <source>
        <dbReference type="SAM" id="MobiDB-lite"/>
    </source>
</evidence>
<gene>
    <name evidence="2" type="ORF">HSR121_2288</name>
</gene>